<feature type="region of interest" description="Disordered" evidence="1">
    <location>
        <begin position="88"/>
        <end position="119"/>
    </location>
</feature>
<protein>
    <submittedName>
        <fullName evidence="2">Uncharacterized protein</fullName>
    </submittedName>
</protein>
<dbReference type="EMBL" id="JARJCN010000239">
    <property type="protein sequence ID" value="KAJ7061912.1"/>
    <property type="molecule type" value="Genomic_DNA"/>
</dbReference>
<reference evidence="2" key="1">
    <citation type="submission" date="2023-03" db="EMBL/GenBank/DDBJ databases">
        <title>Massive genome expansion in bonnet fungi (Mycena s.s.) driven by repeated elements and novel gene families across ecological guilds.</title>
        <authorList>
            <consortium name="Lawrence Berkeley National Laboratory"/>
            <person name="Harder C.B."/>
            <person name="Miyauchi S."/>
            <person name="Viragh M."/>
            <person name="Kuo A."/>
            <person name="Thoen E."/>
            <person name="Andreopoulos B."/>
            <person name="Lu D."/>
            <person name="Skrede I."/>
            <person name="Drula E."/>
            <person name="Henrissat B."/>
            <person name="Morin E."/>
            <person name="Kohler A."/>
            <person name="Barry K."/>
            <person name="LaButti K."/>
            <person name="Morin E."/>
            <person name="Salamov A."/>
            <person name="Lipzen A."/>
            <person name="Mereny Z."/>
            <person name="Hegedus B."/>
            <person name="Baldrian P."/>
            <person name="Stursova M."/>
            <person name="Weitz H."/>
            <person name="Taylor A."/>
            <person name="Grigoriev I.V."/>
            <person name="Nagy L.G."/>
            <person name="Martin F."/>
            <person name="Kauserud H."/>
        </authorList>
    </citation>
    <scope>NUCLEOTIDE SEQUENCE</scope>
    <source>
        <strain evidence="2">CBHHK173m</strain>
    </source>
</reference>
<organism evidence="2 3">
    <name type="scientific">Mycena belliarum</name>
    <dbReference type="NCBI Taxonomy" id="1033014"/>
    <lineage>
        <taxon>Eukaryota</taxon>
        <taxon>Fungi</taxon>
        <taxon>Dikarya</taxon>
        <taxon>Basidiomycota</taxon>
        <taxon>Agaricomycotina</taxon>
        <taxon>Agaricomycetes</taxon>
        <taxon>Agaricomycetidae</taxon>
        <taxon>Agaricales</taxon>
        <taxon>Marasmiineae</taxon>
        <taxon>Mycenaceae</taxon>
        <taxon>Mycena</taxon>
    </lineage>
</organism>
<dbReference type="Proteomes" id="UP001222325">
    <property type="component" value="Unassembled WGS sequence"/>
</dbReference>
<accession>A0AAD6TQ74</accession>
<keyword evidence="3" id="KW-1185">Reference proteome</keyword>
<dbReference type="AlphaFoldDB" id="A0AAD6TQ74"/>
<evidence type="ECO:0000256" key="1">
    <source>
        <dbReference type="SAM" id="MobiDB-lite"/>
    </source>
</evidence>
<evidence type="ECO:0000313" key="2">
    <source>
        <dbReference type="EMBL" id="KAJ7061912.1"/>
    </source>
</evidence>
<sequence length="204" mass="22250">MRPTPNGRNRPPARSAGMLESVRGCRDEPQSGADAGSAGTRSRLESDARRATLRASQAQSPSALLRTILQSVRSPFPVPRHLRARPRAALPLPGASHPSARAAPSSTRKRASPDPREMVSRSRLALRDFALIATLQLRVRYGCSAHAAGSSDHPVCIRGLSRATRRRCDPRHTVSCSRSAPRVLALISVLQRRGPSRRATRHDW</sequence>
<feature type="region of interest" description="Disordered" evidence="1">
    <location>
        <begin position="1"/>
        <end position="61"/>
    </location>
</feature>
<gene>
    <name evidence="2" type="ORF">B0H15DRAFT_277615</name>
</gene>
<feature type="compositionally biased region" description="Low complexity" evidence="1">
    <location>
        <begin position="88"/>
        <end position="106"/>
    </location>
</feature>
<proteinExistence type="predicted"/>
<comment type="caution">
    <text evidence="2">The sequence shown here is derived from an EMBL/GenBank/DDBJ whole genome shotgun (WGS) entry which is preliminary data.</text>
</comment>
<evidence type="ECO:0000313" key="3">
    <source>
        <dbReference type="Proteomes" id="UP001222325"/>
    </source>
</evidence>
<name>A0AAD6TQ74_9AGAR</name>